<name>A0AAW3MVR2_9BURK</name>
<accession>A0AAW3MVR2</accession>
<reference evidence="1 2" key="1">
    <citation type="submission" date="2015-11" db="EMBL/GenBank/DDBJ databases">
        <title>Expanding the genomic diversity of Burkholderia species for the development of highly accurate diagnostics.</title>
        <authorList>
            <person name="Sahl J."/>
            <person name="Keim P."/>
            <person name="Wagner D."/>
        </authorList>
    </citation>
    <scope>NUCLEOTIDE SEQUENCE [LARGE SCALE GENOMIC DNA]</scope>
    <source>
        <strain evidence="1 2">MSMB1808WGS</strain>
    </source>
</reference>
<gene>
    <name evidence="1" type="ORF">WJ96_04690</name>
</gene>
<protein>
    <submittedName>
        <fullName evidence="1">Uncharacterized protein</fullName>
    </submittedName>
</protein>
<comment type="caution">
    <text evidence="1">The sequence shown here is derived from an EMBL/GenBank/DDBJ whole genome shotgun (WGS) entry which is preliminary data.</text>
</comment>
<sequence>MAIAVEHEDVEALKFWGIGLEKVTERCVFCRTETRHWHLPSNTPVCECCSGEREADELPVKSRVAC</sequence>
<keyword evidence="2" id="KW-1185">Reference proteome</keyword>
<proteinExistence type="predicted"/>
<dbReference type="AlphaFoldDB" id="A0AAW3MVR2"/>
<evidence type="ECO:0000313" key="2">
    <source>
        <dbReference type="Proteomes" id="UP000056453"/>
    </source>
</evidence>
<dbReference type="EMBL" id="LPBJ01000047">
    <property type="protein sequence ID" value="KVP97870.1"/>
    <property type="molecule type" value="Genomic_DNA"/>
</dbReference>
<dbReference type="Proteomes" id="UP000056453">
    <property type="component" value="Unassembled WGS sequence"/>
</dbReference>
<evidence type="ECO:0000313" key="1">
    <source>
        <dbReference type="EMBL" id="KVP97870.1"/>
    </source>
</evidence>
<organism evidence="1 2">
    <name type="scientific">Burkholderia ubonensis</name>
    <dbReference type="NCBI Taxonomy" id="101571"/>
    <lineage>
        <taxon>Bacteria</taxon>
        <taxon>Pseudomonadati</taxon>
        <taxon>Pseudomonadota</taxon>
        <taxon>Betaproteobacteria</taxon>
        <taxon>Burkholderiales</taxon>
        <taxon>Burkholderiaceae</taxon>
        <taxon>Burkholderia</taxon>
        <taxon>Burkholderia cepacia complex</taxon>
    </lineage>
</organism>